<evidence type="ECO:0000313" key="3">
    <source>
        <dbReference type="EMBL" id="NEI72785.1"/>
    </source>
</evidence>
<dbReference type="InterPro" id="IPR036291">
    <property type="entry name" value="NAD(P)-bd_dom_sf"/>
</dbReference>
<dbReference type="Proteomes" id="UP000483035">
    <property type="component" value="Unassembled WGS sequence"/>
</dbReference>
<evidence type="ECO:0000256" key="1">
    <source>
        <dbReference type="ARBA" id="ARBA00022857"/>
    </source>
</evidence>
<dbReference type="InterPro" id="IPR051603">
    <property type="entry name" value="Zinc-ADH_QOR/CCCR"/>
</dbReference>
<sequence>MTSYRVHEFGGPEVIKREELPLVSPGPGDLRVRVKAVGVGPWDGWIRSGNSALPQPLPLTLGSDYSGIVDAVGPEVRGFKRGDAVYGVTNERFIGAYSDYAIAKASMSALKPITIGDVEAASVPVIAVTAKQALFQHAHLTAGQTVLIHGAAGSVGVFAVQLARKAKLKVIATCAANDVEFVRRLGATVVIDYNSQKFDTEVSQVDAVIDLVGCETQVRSFGVIKRGGYLISAVSKPNEEVAKELAIQAKFFLVAVTTAELVDIAAAIDNGEFETKVGTVLPLSKAVEAHEMLEGRRPRGKGKIVMTVD</sequence>
<name>A0A6L9U9U8_9HYPH</name>
<protein>
    <submittedName>
        <fullName evidence="3">Zinc-binding dehydrogenase</fullName>
    </submittedName>
</protein>
<organism evidence="3 4">
    <name type="scientific">Rhizobium lusitanum</name>
    <dbReference type="NCBI Taxonomy" id="293958"/>
    <lineage>
        <taxon>Bacteria</taxon>
        <taxon>Pseudomonadati</taxon>
        <taxon>Pseudomonadota</taxon>
        <taxon>Alphaproteobacteria</taxon>
        <taxon>Hyphomicrobiales</taxon>
        <taxon>Rhizobiaceae</taxon>
        <taxon>Rhizobium/Agrobacterium group</taxon>
        <taxon>Rhizobium</taxon>
    </lineage>
</organism>
<reference evidence="3 4" key="1">
    <citation type="submission" date="2019-12" db="EMBL/GenBank/DDBJ databases">
        <title>Rhizobium genotypes associated with high levels of biological nitrogen fixation by grain legumes in a temperate-maritime cropping system.</title>
        <authorList>
            <person name="Maluk M."/>
            <person name="Francesc Ferrando Molina F."/>
            <person name="Lopez Del Egido L."/>
            <person name="Lafos M."/>
            <person name="Langarica-Fuentes A."/>
            <person name="Gebre Yohannes G."/>
            <person name="Young M.W."/>
            <person name="Martin P."/>
            <person name="Gantlett R."/>
            <person name="Kenicer G."/>
            <person name="Hawes C."/>
            <person name="Begg G.S."/>
            <person name="Quilliam R.S."/>
            <person name="Squire G.R."/>
            <person name="Poole P.S."/>
            <person name="Young P.W."/>
            <person name="Iannetta P.M."/>
            <person name="James E.K."/>
        </authorList>
    </citation>
    <scope>NUCLEOTIDE SEQUENCE [LARGE SCALE GENOMIC DNA]</scope>
    <source>
        <strain evidence="3 4">JHI1118</strain>
    </source>
</reference>
<proteinExistence type="predicted"/>
<gene>
    <name evidence="3" type="ORF">GR212_24800</name>
</gene>
<dbReference type="PANTHER" id="PTHR44154">
    <property type="entry name" value="QUINONE OXIDOREDUCTASE"/>
    <property type="match status" value="1"/>
</dbReference>
<dbReference type="EMBL" id="WUEY01000014">
    <property type="protein sequence ID" value="NEI72785.1"/>
    <property type="molecule type" value="Genomic_DNA"/>
</dbReference>
<dbReference type="SUPFAM" id="SSF50129">
    <property type="entry name" value="GroES-like"/>
    <property type="match status" value="1"/>
</dbReference>
<feature type="domain" description="Enoyl reductase (ER)" evidence="2">
    <location>
        <begin position="10"/>
        <end position="306"/>
    </location>
</feature>
<dbReference type="PANTHER" id="PTHR44154:SF1">
    <property type="entry name" value="QUINONE OXIDOREDUCTASE"/>
    <property type="match status" value="1"/>
</dbReference>
<dbReference type="SUPFAM" id="SSF51735">
    <property type="entry name" value="NAD(P)-binding Rossmann-fold domains"/>
    <property type="match status" value="1"/>
</dbReference>
<evidence type="ECO:0000259" key="2">
    <source>
        <dbReference type="SMART" id="SM00829"/>
    </source>
</evidence>
<dbReference type="CDD" id="cd05289">
    <property type="entry name" value="MDR_like_2"/>
    <property type="match status" value="1"/>
</dbReference>
<dbReference type="Gene3D" id="3.90.180.10">
    <property type="entry name" value="Medium-chain alcohol dehydrogenases, catalytic domain"/>
    <property type="match status" value="1"/>
</dbReference>
<dbReference type="AlphaFoldDB" id="A0A6L9U9U8"/>
<dbReference type="InterPro" id="IPR020843">
    <property type="entry name" value="ER"/>
</dbReference>
<keyword evidence="1" id="KW-0521">NADP</keyword>
<dbReference type="SMART" id="SM00829">
    <property type="entry name" value="PKS_ER"/>
    <property type="match status" value="1"/>
</dbReference>
<dbReference type="Pfam" id="PF13602">
    <property type="entry name" value="ADH_zinc_N_2"/>
    <property type="match status" value="1"/>
</dbReference>
<dbReference type="InterPro" id="IPR013154">
    <property type="entry name" value="ADH-like_N"/>
</dbReference>
<dbReference type="InterPro" id="IPR011032">
    <property type="entry name" value="GroES-like_sf"/>
</dbReference>
<accession>A0A6L9U9U8</accession>
<evidence type="ECO:0000313" key="4">
    <source>
        <dbReference type="Proteomes" id="UP000483035"/>
    </source>
</evidence>
<dbReference type="GO" id="GO:0016491">
    <property type="term" value="F:oxidoreductase activity"/>
    <property type="evidence" value="ECO:0007669"/>
    <property type="project" value="InterPro"/>
</dbReference>
<dbReference type="Pfam" id="PF08240">
    <property type="entry name" value="ADH_N"/>
    <property type="match status" value="1"/>
</dbReference>
<dbReference type="Gene3D" id="3.40.50.720">
    <property type="entry name" value="NAD(P)-binding Rossmann-like Domain"/>
    <property type="match status" value="1"/>
</dbReference>
<comment type="caution">
    <text evidence="3">The sequence shown here is derived from an EMBL/GenBank/DDBJ whole genome shotgun (WGS) entry which is preliminary data.</text>
</comment>